<dbReference type="GO" id="GO:0000981">
    <property type="term" value="F:DNA-binding transcription factor activity, RNA polymerase II-specific"/>
    <property type="evidence" value="ECO:0007669"/>
    <property type="project" value="InterPro"/>
</dbReference>
<feature type="domain" description="Zn(2)-C6 fungal-type" evidence="3">
    <location>
        <begin position="83"/>
        <end position="112"/>
    </location>
</feature>
<dbReference type="CDD" id="cd00067">
    <property type="entry name" value="GAL4"/>
    <property type="match status" value="1"/>
</dbReference>
<proteinExistence type="predicted"/>
<sequence>MDPSPKIHRTTGFSPSNSPRTAASPSKNQAPHSSHTTWAYCPSQQLLAEPAQAPLGKVVIPALKNPRSAASTRGLKHERIRHACDYCRKAKAACTGENACTRCLNANIRCIYGDGKRDKDKKTLVILSRKSASLSRYIKDVTEALHRIKLDMKLSSDDLRAAIDDVLQMAPTSLSSHDDESTLRVNEQSSELEEECISNNEDLDMVGLTGPANLTHKNTDRDGRGASAYMGESSSLAWAEQTVDENRAGGRIGLVLSSCHAEDTEVEFWDTSNILIQVPSSTAPPWLAHTFDSQTLHAYAPVVYSQEVVSDQLEQAGALHMFGSVGALHDYDDELHDAIYTRQHICGVHQPLDQRCGGFTKLVLVTY</sequence>
<accession>A0A1E1LUK5</accession>
<evidence type="ECO:0000259" key="3">
    <source>
        <dbReference type="PROSITE" id="PS50048"/>
    </source>
</evidence>
<reference evidence="5" key="1">
    <citation type="submission" date="2016-03" db="EMBL/GenBank/DDBJ databases">
        <authorList>
            <person name="Guldener U."/>
        </authorList>
    </citation>
    <scope>NUCLEOTIDE SEQUENCE [LARGE SCALE GENOMIC DNA]</scope>
    <source>
        <strain evidence="5">04CH-RAC-A.6.1</strain>
    </source>
</reference>
<evidence type="ECO:0000313" key="4">
    <source>
        <dbReference type="EMBL" id="CZT13589.1"/>
    </source>
</evidence>
<gene>
    <name evidence="4" type="ORF">RAG0_17087</name>
</gene>
<keyword evidence="1" id="KW-0539">Nucleus</keyword>
<name>A0A1E1LUK5_9HELO</name>
<feature type="compositionally biased region" description="Polar residues" evidence="2">
    <location>
        <begin position="11"/>
        <end position="36"/>
    </location>
</feature>
<evidence type="ECO:0000256" key="1">
    <source>
        <dbReference type="ARBA" id="ARBA00023242"/>
    </source>
</evidence>
<dbReference type="OrthoDB" id="5296287at2759"/>
<dbReference type="InterPro" id="IPR036864">
    <property type="entry name" value="Zn2-C6_fun-type_DNA-bd_sf"/>
</dbReference>
<feature type="region of interest" description="Disordered" evidence="2">
    <location>
        <begin position="1"/>
        <end position="36"/>
    </location>
</feature>
<dbReference type="GO" id="GO:0008270">
    <property type="term" value="F:zinc ion binding"/>
    <property type="evidence" value="ECO:0007669"/>
    <property type="project" value="InterPro"/>
</dbReference>
<dbReference type="AlphaFoldDB" id="A0A1E1LUK5"/>
<dbReference type="PANTHER" id="PTHR47654:SF5">
    <property type="entry name" value="TRANSCRIPTION FACTOR DOMAIN-CONTAINING PROTEIN"/>
    <property type="match status" value="1"/>
</dbReference>
<protein>
    <recommendedName>
        <fullName evidence="3">Zn(2)-C6 fungal-type domain-containing protein</fullName>
    </recommendedName>
</protein>
<dbReference type="InterPro" id="IPR001138">
    <property type="entry name" value="Zn2Cys6_DnaBD"/>
</dbReference>
<dbReference type="SUPFAM" id="SSF57701">
    <property type="entry name" value="Zn2/Cys6 DNA-binding domain"/>
    <property type="match status" value="1"/>
</dbReference>
<dbReference type="InterPro" id="IPR053230">
    <property type="entry name" value="Trans_reg_galc"/>
</dbReference>
<dbReference type="Gene3D" id="4.10.240.10">
    <property type="entry name" value="Zn(2)-C6 fungal-type DNA-binding domain"/>
    <property type="match status" value="1"/>
</dbReference>
<dbReference type="PANTHER" id="PTHR47654">
    <property type="entry name" value="ZN(II)2CYS6 TRANSCRIPTION FACTOR (EUROFUNG)-RELATED"/>
    <property type="match status" value="1"/>
</dbReference>
<dbReference type="PROSITE" id="PS50048">
    <property type="entry name" value="ZN2_CY6_FUNGAL_2"/>
    <property type="match status" value="1"/>
</dbReference>
<organism evidence="4 5">
    <name type="scientific">Rhynchosporium agropyri</name>
    <dbReference type="NCBI Taxonomy" id="914238"/>
    <lineage>
        <taxon>Eukaryota</taxon>
        <taxon>Fungi</taxon>
        <taxon>Dikarya</taxon>
        <taxon>Ascomycota</taxon>
        <taxon>Pezizomycotina</taxon>
        <taxon>Leotiomycetes</taxon>
        <taxon>Helotiales</taxon>
        <taxon>Ploettnerulaceae</taxon>
        <taxon>Rhynchosporium</taxon>
    </lineage>
</organism>
<keyword evidence="5" id="KW-1185">Reference proteome</keyword>
<dbReference type="SMART" id="SM00066">
    <property type="entry name" value="GAL4"/>
    <property type="match status" value="1"/>
</dbReference>
<dbReference type="Proteomes" id="UP000178912">
    <property type="component" value="Unassembled WGS sequence"/>
</dbReference>
<dbReference type="Pfam" id="PF00172">
    <property type="entry name" value="Zn_clus"/>
    <property type="match status" value="1"/>
</dbReference>
<dbReference type="PROSITE" id="PS00463">
    <property type="entry name" value="ZN2_CY6_FUNGAL_1"/>
    <property type="match status" value="1"/>
</dbReference>
<dbReference type="EMBL" id="FJUX01000201">
    <property type="protein sequence ID" value="CZT13589.1"/>
    <property type="molecule type" value="Genomic_DNA"/>
</dbReference>
<evidence type="ECO:0000256" key="2">
    <source>
        <dbReference type="SAM" id="MobiDB-lite"/>
    </source>
</evidence>
<evidence type="ECO:0000313" key="5">
    <source>
        <dbReference type="Proteomes" id="UP000178912"/>
    </source>
</evidence>